<evidence type="ECO:0000259" key="7">
    <source>
        <dbReference type="Pfam" id="PF01555"/>
    </source>
</evidence>
<dbReference type="InterPro" id="IPR002052">
    <property type="entry name" value="DNA_methylase_N6_adenine_CS"/>
</dbReference>
<dbReference type="SUPFAM" id="SSF53335">
    <property type="entry name" value="S-adenosyl-L-methionine-dependent methyltransferases"/>
    <property type="match status" value="1"/>
</dbReference>
<keyword evidence="4 8" id="KW-0808">Transferase</keyword>
<dbReference type="InterPro" id="IPR002295">
    <property type="entry name" value="N4/N6-MTase_EcoPI_Mod-like"/>
</dbReference>
<dbReference type="AlphaFoldDB" id="A0A395LWG9"/>
<evidence type="ECO:0000256" key="5">
    <source>
        <dbReference type="ARBA" id="ARBA00022691"/>
    </source>
</evidence>
<dbReference type="InterPro" id="IPR029063">
    <property type="entry name" value="SAM-dependent_MTases_sf"/>
</dbReference>
<comment type="catalytic activity">
    <reaction evidence="6">
        <text>a 2'-deoxyadenosine in DNA + S-adenosyl-L-methionine = an N(6)-methyl-2'-deoxyadenosine in DNA + S-adenosyl-L-homocysteine + H(+)</text>
        <dbReference type="Rhea" id="RHEA:15197"/>
        <dbReference type="Rhea" id="RHEA-COMP:12418"/>
        <dbReference type="Rhea" id="RHEA-COMP:12419"/>
        <dbReference type="ChEBI" id="CHEBI:15378"/>
        <dbReference type="ChEBI" id="CHEBI:57856"/>
        <dbReference type="ChEBI" id="CHEBI:59789"/>
        <dbReference type="ChEBI" id="CHEBI:90615"/>
        <dbReference type="ChEBI" id="CHEBI:90616"/>
        <dbReference type="EC" id="2.1.1.72"/>
    </reaction>
</comment>
<accession>A0A395LWG9</accession>
<proteinExistence type="inferred from homology"/>
<dbReference type="EC" id="2.1.1.72" evidence="2"/>
<name>A0A395LWG9_9BACT</name>
<evidence type="ECO:0000256" key="2">
    <source>
        <dbReference type="ARBA" id="ARBA00011900"/>
    </source>
</evidence>
<evidence type="ECO:0000313" key="8">
    <source>
        <dbReference type="EMBL" id="RFM22995.1"/>
    </source>
</evidence>
<evidence type="ECO:0000256" key="4">
    <source>
        <dbReference type="ARBA" id="ARBA00022679"/>
    </source>
</evidence>
<keyword evidence="5" id="KW-0949">S-adenosyl-L-methionine</keyword>
<dbReference type="Pfam" id="PF01555">
    <property type="entry name" value="N6_N4_Mtase"/>
    <property type="match status" value="1"/>
</dbReference>
<evidence type="ECO:0000313" key="9">
    <source>
        <dbReference type="Proteomes" id="UP000266389"/>
    </source>
</evidence>
<feature type="domain" description="DNA methylase N-4/N-6" evidence="7">
    <location>
        <begin position="78"/>
        <end position="339"/>
    </location>
</feature>
<dbReference type="GO" id="GO:0005737">
    <property type="term" value="C:cytoplasm"/>
    <property type="evidence" value="ECO:0007669"/>
    <property type="project" value="TreeGrafter"/>
</dbReference>
<comment type="similarity">
    <text evidence="1">Belongs to the N(4)/N(6)-methyltransferase family.</text>
</comment>
<sequence length="609" mass="70565">MTELLWDGKYKDGKKTSPIRIALPFQTIETLNESATDRQKRLNSLFQQKDDTTWYNRLIWGDKKYVLPSLLPEFAGKVDLIYIDPPFNVGADFSFTTTLPPAPDDGDEQTTFTKEPSIIEQKAYRDTWGRGLDSYLQWFYETVVLLRELLADTGSIYVHLDWHVGHYAKCVLDEVFGYENFRNEIYWYYYNKMPDTRKGVFPRATDTIYWYVKNKSSNYCFNPLTEKRDTPVKQLVRKKVDGKAINARDEEGNVMYQIRDERVVDNVWRLSMLQPADRTENLFYQTQKPEALLDRIIKASSNEGDLVLDCFCGSGTTAAVAEKLGRRWIACDLGRFAIHTTRKRLLSIPNVKPFVVQNLGKYERQAWVQAEFERPESRLEQERAYRKFILELYHATELAGYTWIHGVKSGRAVHVGGVEAPVAVEDVRQMVIEFLKLVGKERALTINGIDVLGWEFAFELNEIAREYAERNGVDVKFKKIPREVLEKKAVEQGDIKFYELAALEVETAVKAMTLVLNLKNFTIPPDDVPPEVQRGITHWSQWIDYWSVDWNYRGDTFHNEWQSYRTKKNPKIELSASHEYEAAGKYTVLVKVIDILGNDTTKALQVVIG</sequence>
<organism evidence="8 9">
    <name type="scientific">Candidatus Thermochlorobacter aerophilus</name>
    <dbReference type="NCBI Taxonomy" id="1868324"/>
    <lineage>
        <taxon>Bacteria</taxon>
        <taxon>Pseudomonadati</taxon>
        <taxon>Chlorobiota</taxon>
        <taxon>Chlorobiia</taxon>
        <taxon>Chlorobiales</taxon>
        <taxon>Candidatus Thermochlorobacteriaceae</taxon>
        <taxon>Candidatus Thermochlorobacter</taxon>
    </lineage>
</organism>
<dbReference type="GO" id="GO:0009007">
    <property type="term" value="F:site-specific DNA-methyltransferase (adenine-specific) activity"/>
    <property type="evidence" value="ECO:0007669"/>
    <property type="project" value="UniProtKB-EC"/>
</dbReference>
<reference evidence="8 9" key="1">
    <citation type="journal article" date="2011" name="ISME J.">
        <title>Community ecology of hot spring cyanobacterial mats: predominant populations and their functional potential.</title>
        <authorList>
            <person name="Klatt C.G."/>
            <person name="Wood J.M."/>
            <person name="Rusch D.B."/>
            <person name="Bateson M.M."/>
            <person name="Hamamura N."/>
            <person name="Heidelberg J.F."/>
            <person name="Grossman A.R."/>
            <person name="Bhaya D."/>
            <person name="Cohan F.M."/>
            <person name="Kuhl M."/>
            <person name="Bryant D.A."/>
            <person name="Ward D.M."/>
        </authorList>
    </citation>
    <scope>NUCLEOTIDE SEQUENCE [LARGE SCALE GENOMIC DNA]</scope>
    <source>
        <strain evidence="8">OS</strain>
    </source>
</reference>
<evidence type="ECO:0000256" key="6">
    <source>
        <dbReference type="ARBA" id="ARBA00047942"/>
    </source>
</evidence>
<comment type="caution">
    <text evidence="8">The sequence shown here is derived from an EMBL/GenBank/DDBJ whole genome shotgun (WGS) entry which is preliminary data.</text>
</comment>
<dbReference type="PRINTS" id="PR00506">
    <property type="entry name" value="D21N6MTFRASE"/>
</dbReference>
<evidence type="ECO:0000256" key="1">
    <source>
        <dbReference type="ARBA" id="ARBA00006594"/>
    </source>
</evidence>
<dbReference type="GO" id="GO:0008170">
    <property type="term" value="F:N-methyltransferase activity"/>
    <property type="evidence" value="ECO:0007669"/>
    <property type="project" value="InterPro"/>
</dbReference>
<dbReference type="PROSITE" id="PS00092">
    <property type="entry name" value="N6_MTASE"/>
    <property type="match status" value="1"/>
</dbReference>
<dbReference type="GO" id="GO:0003677">
    <property type="term" value="F:DNA binding"/>
    <property type="evidence" value="ECO:0007669"/>
    <property type="project" value="InterPro"/>
</dbReference>
<dbReference type="PANTHER" id="PTHR13370">
    <property type="entry name" value="RNA METHYLASE-RELATED"/>
    <property type="match status" value="1"/>
</dbReference>
<gene>
    <name evidence="8" type="ORF">D0433_13225</name>
</gene>
<protein>
    <recommendedName>
        <fullName evidence="2">site-specific DNA-methyltransferase (adenine-specific)</fullName>
        <ecNumber evidence="2">2.1.1.72</ecNumber>
    </recommendedName>
</protein>
<dbReference type="PANTHER" id="PTHR13370:SF24">
    <property type="entry name" value="TYPE III RESTRICTION-MODIFICATION ENZYME STYLTI MOD SUBUNIT"/>
    <property type="match status" value="1"/>
</dbReference>
<dbReference type="EMBL" id="PHFL01000071">
    <property type="protein sequence ID" value="RFM22995.1"/>
    <property type="molecule type" value="Genomic_DNA"/>
</dbReference>
<dbReference type="InterPro" id="IPR002941">
    <property type="entry name" value="DNA_methylase_N4/N6"/>
</dbReference>
<dbReference type="Gene3D" id="3.40.50.150">
    <property type="entry name" value="Vaccinia Virus protein VP39"/>
    <property type="match status" value="1"/>
</dbReference>
<evidence type="ECO:0000256" key="3">
    <source>
        <dbReference type="ARBA" id="ARBA00022603"/>
    </source>
</evidence>
<dbReference type="Proteomes" id="UP000266389">
    <property type="component" value="Unassembled WGS sequence"/>
</dbReference>
<dbReference type="GO" id="GO:0032259">
    <property type="term" value="P:methylation"/>
    <property type="evidence" value="ECO:0007669"/>
    <property type="project" value="UniProtKB-KW"/>
</dbReference>
<keyword evidence="3 8" id="KW-0489">Methyltransferase</keyword>